<comment type="caution">
    <text evidence="10">The sequence shown here is derived from an EMBL/GenBank/DDBJ whole genome shotgun (WGS) entry which is preliminary data.</text>
</comment>
<keyword evidence="7 8" id="KW-0472">Membrane</keyword>
<evidence type="ECO:0000256" key="2">
    <source>
        <dbReference type="ARBA" id="ARBA00022448"/>
    </source>
</evidence>
<dbReference type="Gene3D" id="3.40.50.300">
    <property type="entry name" value="P-loop containing nucleotide triphosphate hydrolases"/>
    <property type="match status" value="1"/>
</dbReference>
<feature type="domain" description="ABC transporter" evidence="9">
    <location>
        <begin position="66"/>
        <end position="296"/>
    </location>
</feature>
<dbReference type="InterPro" id="IPR027417">
    <property type="entry name" value="P-loop_NTPase"/>
</dbReference>
<comment type="subcellular location">
    <subcellularLocation>
        <location evidence="1">Membrane</location>
        <topology evidence="1">Multi-pass membrane protein</topology>
    </subcellularLocation>
</comment>
<keyword evidence="11" id="KW-1185">Reference proteome</keyword>
<dbReference type="VEuPathDB" id="MicrosporidiaDB:HERIO_617"/>
<dbReference type="GO" id="GO:0005524">
    <property type="term" value="F:ATP binding"/>
    <property type="evidence" value="ECO:0007669"/>
    <property type="project" value="UniProtKB-KW"/>
</dbReference>
<gene>
    <name evidence="10" type="primary">AB22G</name>
    <name evidence="10" type="ORF">HERIO_617</name>
</gene>
<dbReference type="GO" id="GO:0016887">
    <property type="term" value="F:ATP hydrolysis activity"/>
    <property type="evidence" value="ECO:0007669"/>
    <property type="project" value="InterPro"/>
</dbReference>
<feature type="transmembrane region" description="Helical" evidence="8">
    <location>
        <begin position="536"/>
        <end position="559"/>
    </location>
</feature>
<dbReference type="PANTHER" id="PTHR48041">
    <property type="entry name" value="ABC TRANSPORTER G FAMILY MEMBER 28"/>
    <property type="match status" value="1"/>
</dbReference>
<sequence length="675" mass="78478">MNQDTNKKEISLSELRSYFANTNENVDNSNSDHNTKQFSDMNLIKDTNEELNNNITSQTKTQPIQLTFSDVNIKTNKGKFLVKGVFGTVKPGKFVALLGPSGCGKTTLMNAITGSLDKTLTGDGQVYLNKELINSNHQENLIAFCEHKILGYENLTVMTQVDYAASRYNKNSKEIANNIIDALYLTEEKNKEYQVCSGGQQVRISIATNLTTKASIYLLDEPLTGLDSYSARKVIVIIKELTNLGKAVLLSVHQPSDSIFDMFDEFILMTNGSIVFQGTKEEAIKYFATIEFVKEHKLMSYPDFFLKIITMEKNFKVKNTEISQKKYNLLVDSWKSNTKEIEIEYTEPVNVKFKKYSVIKKLATMLMSNLFSFSFLFYISLIPILNMLMAIFDLLIEDDFNLVYEKIGKLYSKKQNINEFVFIEEIVYSEVILHVSGFENNELRELYENEPFRWLCNDNPILILGIFLYYRFLFFGLFEFYQFSKFIENYKAEYKKGYFGVTGFLLASYLVSIREFIVLIFCDIFIFIYFTKNWKMLTVLIIFYLLTLNILYLCCLNLFLLVNILYYSLLSFTFAYITSYVLIYRYNMFSSIFFNSIIQITKIDENSPTLLMFRNLISPFSCFLTNTFEVKTVLFNLLYLLFLNWVFIILTLFNLKKNLQIGRGKFTPLIFNKTT</sequence>
<proteinExistence type="predicted"/>
<evidence type="ECO:0000313" key="10">
    <source>
        <dbReference type="EMBL" id="ORD97544.1"/>
    </source>
</evidence>
<feature type="transmembrane region" description="Helical" evidence="8">
    <location>
        <begin position="566"/>
        <end position="586"/>
    </location>
</feature>
<keyword evidence="5" id="KW-0067">ATP-binding</keyword>
<dbReference type="PROSITE" id="PS00211">
    <property type="entry name" value="ABC_TRANSPORTER_1"/>
    <property type="match status" value="1"/>
</dbReference>
<feature type="transmembrane region" description="Helical" evidence="8">
    <location>
        <begin position="370"/>
        <end position="392"/>
    </location>
</feature>
<dbReference type="SUPFAM" id="SSF52540">
    <property type="entry name" value="P-loop containing nucleoside triphosphate hydrolases"/>
    <property type="match status" value="1"/>
</dbReference>
<dbReference type="InterPro" id="IPR003439">
    <property type="entry name" value="ABC_transporter-like_ATP-bd"/>
</dbReference>
<dbReference type="AlphaFoldDB" id="A0A1X0QCZ3"/>
<organism evidence="10 11">
    <name type="scientific">Hepatospora eriocheir</name>
    <dbReference type="NCBI Taxonomy" id="1081669"/>
    <lineage>
        <taxon>Eukaryota</taxon>
        <taxon>Fungi</taxon>
        <taxon>Fungi incertae sedis</taxon>
        <taxon>Microsporidia</taxon>
        <taxon>Hepatosporidae</taxon>
        <taxon>Hepatospora</taxon>
    </lineage>
</organism>
<feature type="transmembrane region" description="Helical" evidence="8">
    <location>
        <begin position="504"/>
        <end position="530"/>
    </location>
</feature>
<dbReference type="SMART" id="SM00382">
    <property type="entry name" value="AAA"/>
    <property type="match status" value="1"/>
</dbReference>
<accession>A0A1X0QCZ3</accession>
<evidence type="ECO:0000256" key="6">
    <source>
        <dbReference type="ARBA" id="ARBA00022989"/>
    </source>
</evidence>
<keyword evidence="4" id="KW-0547">Nucleotide-binding</keyword>
<evidence type="ECO:0000313" key="11">
    <source>
        <dbReference type="Proteomes" id="UP000192356"/>
    </source>
</evidence>
<keyword evidence="2" id="KW-0813">Transport</keyword>
<evidence type="ECO:0000259" key="9">
    <source>
        <dbReference type="PROSITE" id="PS50893"/>
    </source>
</evidence>
<evidence type="ECO:0000256" key="8">
    <source>
        <dbReference type="SAM" id="Phobius"/>
    </source>
</evidence>
<evidence type="ECO:0000256" key="5">
    <source>
        <dbReference type="ARBA" id="ARBA00022840"/>
    </source>
</evidence>
<dbReference type="PROSITE" id="PS50893">
    <property type="entry name" value="ABC_TRANSPORTER_2"/>
    <property type="match status" value="1"/>
</dbReference>
<evidence type="ECO:0000256" key="1">
    <source>
        <dbReference type="ARBA" id="ARBA00004141"/>
    </source>
</evidence>
<dbReference type="OrthoDB" id="2196280at2759"/>
<name>A0A1X0QCZ3_9MICR</name>
<dbReference type="InterPro" id="IPR050352">
    <property type="entry name" value="ABCG_transporters"/>
</dbReference>
<dbReference type="GO" id="GO:0042626">
    <property type="term" value="F:ATPase-coupled transmembrane transporter activity"/>
    <property type="evidence" value="ECO:0007669"/>
    <property type="project" value="TreeGrafter"/>
</dbReference>
<dbReference type="PANTHER" id="PTHR48041:SF91">
    <property type="entry name" value="ABC TRANSPORTER G FAMILY MEMBER 28"/>
    <property type="match status" value="1"/>
</dbReference>
<evidence type="ECO:0000256" key="3">
    <source>
        <dbReference type="ARBA" id="ARBA00022692"/>
    </source>
</evidence>
<dbReference type="InterPro" id="IPR017871">
    <property type="entry name" value="ABC_transporter-like_CS"/>
</dbReference>
<dbReference type="Pfam" id="PF00005">
    <property type="entry name" value="ABC_tran"/>
    <property type="match status" value="1"/>
</dbReference>
<dbReference type="VEuPathDB" id="MicrosporidiaDB:A0H76_2107"/>
<feature type="transmembrane region" description="Helical" evidence="8">
    <location>
        <begin position="461"/>
        <end position="483"/>
    </location>
</feature>
<dbReference type="InterPro" id="IPR003593">
    <property type="entry name" value="AAA+_ATPase"/>
</dbReference>
<dbReference type="GO" id="GO:0016020">
    <property type="term" value="C:membrane"/>
    <property type="evidence" value="ECO:0007669"/>
    <property type="project" value="UniProtKB-SubCell"/>
</dbReference>
<keyword evidence="6 8" id="KW-1133">Transmembrane helix</keyword>
<evidence type="ECO:0000256" key="4">
    <source>
        <dbReference type="ARBA" id="ARBA00022741"/>
    </source>
</evidence>
<keyword evidence="3 8" id="KW-0812">Transmembrane</keyword>
<dbReference type="EMBL" id="LVKB01000019">
    <property type="protein sequence ID" value="ORD97544.1"/>
    <property type="molecule type" value="Genomic_DNA"/>
</dbReference>
<evidence type="ECO:0000256" key="7">
    <source>
        <dbReference type="ARBA" id="ARBA00023136"/>
    </source>
</evidence>
<protein>
    <submittedName>
        <fullName evidence="10">AB22G</fullName>
    </submittedName>
</protein>
<dbReference type="Proteomes" id="UP000192356">
    <property type="component" value="Unassembled WGS sequence"/>
</dbReference>
<reference evidence="10 11" key="1">
    <citation type="journal article" date="2017" name="Environ. Microbiol.">
        <title>Decay of the glycolytic pathway and adaptation to intranuclear parasitism within Enterocytozoonidae microsporidia.</title>
        <authorList>
            <person name="Wiredu Boakye D."/>
            <person name="Jaroenlak P."/>
            <person name="Prachumwat A."/>
            <person name="Williams T.A."/>
            <person name="Bateman K.S."/>
            <person name="Itsathitphaisarn O."/>
            <person name="Sritunyalucksana K."/>
            <person name="Paszkiewicz K.H."/>
            <person name="Moore K.A."/>
            <person name="Stentiford G.D."/>
            <person name="Williams B.A."/>
        </authorList>
    </citation>
    <scope>NUCLEOTIDE SEQUENCE [LARGE SCALE GENOMIC DNA]</scope>
    <source>
        <strain evidence="10 11">GB1</strain>
    </source>
</reference>
<feature type="transmembrane region" description="Helical" evidence="8">
    <location>
        <begin position="633"/>
        <end position="655"/>
    </location>
</feature>